<dbReference type="GO" id="GO:0042907">
    <property type="term" value="F:xanthine transmembrane transporter activity"/>
    <property type="evidence" value="ECO:0007669"/>
    <property type="project" value="TreeGrafter"/>
</dbReference>
<evidence type="ECO:0000256" key="3">
    <source>
        <dbReference type="ARBA" id="ARBA00022448"/>
    </source>
</evidence>
<dbReference type="Pfam" id="PF00860">
    <property type="entry name" value="Xan_ur_permease"/>
    <property type="match status" value="1"/>
</dbReference>
<evidence type="ECO:0000256" key="7">
    <source>
        <dbReference type="SAM" id="Phobius"/>
    </source>
</evidence>
<keyword evidence="4 7" id="KW-0812">Transmembrane</keyword>
<keyword evidence="5 7" id="KW-1133">Transmembrane helix</keyword>
<sequence length="494" mass="52088">MDKNNGAIYDARKLGKPKMIILGVQHMFAMFGATILVPILTGLDISTTLLMAGLGTLLFHCITKFKVPAFLGSSFAFLGGYAAIKALSPDDPNSMLPYACLGVACAGLIYFILAAVIKAVGIEKVMRFFPPVVTGPIIIAIGLGLAPSAVSNCTTNWFLAVVALAVIVVFNIWGKGMAKIIPIILGLLISYGTGLVLYFISQANPDLIQNVPWLFSGGADANGVYQPIFDFTSLNTICDNISKGHIFGSEGLIGIPIHWDKTVFGGIDYSNGALIASSIIAIVPIAFATMMEHIGDICAISSTTGNNYIKDPGLHRTLVGDGLATTLASLFGGPANTTYGENTGVLALTRVYDPRVIRIAAYFAVAVSFFPIVSVIIGSIPSCIIGGISFVLYGMISAIGVRNVVENKVDFTKSRNLIVAAVILVCALGLSSNTVSFAIGSAEITLSPLAVASIAGIVLNAVFPGKDYKFDTEDVADAVNFEKEVKPKEKKEKK</sequence>
<dbReference type="PANTHER" id="PTHR42810:SF2">
    <property type="entry name" value="PURINE PERMEASE C1399.01C-RELATED"/>
    <property type="match status" value="1"/>
</dbReference>
<dbReference type="PANTHER" id="PTHR42810">
    <property type="entry name" value="PURINE PERMEASE C1399.01C-RELATED"/>
    <property type="match status" value="1"/>
</dbReference>
<evidence type="ECO:0000256" key="4">
    <source>
        <dbReference type="ARBA" id="ARBA00022692"/>
    </source>
</evidence>
<proteinExistence type="inferred from homology"/>
<feature type="transmembrane region" description="Helical" evidence="7">
    <location>
        <begin position="359"/>
        <end position="378"/>
    </location>
</feature>
<organism evidence="8 9">
    <name type="scientific">Ruminococcus bromii</name>
    <dbReference type="NCBI Taxonomy" id="40518"/>
    <lineage>
        <taxon>Bacteria</taxon>
        <taxon>Bacillati</taxon>
        <taxon>Bacillota</taxon>
        <taxon>Clostridia</taxon>
        <taxon>Eubacteriales</taxon>
        <taxon>Oscillospiraceae</taxon>
        <taxon>Ruminococcus</taxon>
    </lineage>
</organism>
<feature type="transmembrane region" description="Helical" evidence="7">
    <location>
        <begin position="445"/>
        <end position="463"/>
    </location>
</feature>
<accession>A0A2N0UIT0</accession>
<feature type="transmembrane region" description="Helical" evidence="7">
    <location>
        <begin position="417"/>
        <end position="439"/>
    </location>
</feature>
<evidence type="ECO:0000256" key="2">
    <source>
        <dbReference type="ARBA" id="ARBA00008821"/>
    </source>
</evidence>
<keyword evidence="9" id="KW-1185">Reference proteome</keyword>
<feature type="transmembrane region" description="Helical" evidence="7">
    <location>
        <begin position="96"/>
        <end position="116"/>
    </location>
</feature>
<comment type="caution">
    <text evidence="8">The sequence shown here is derived from an EMBL/GenBank/DDBJ whole genome shotgun (WGS) entry which is preliminary data.</text>
</comment>
<feature type="transmembrane region" description="Helical" evidence="7">
    <location>
        <begin position="20"/>
        <end position="39"/>
    </location>
</feature>
<comment type="subcellular location">
    <subcellularLocation>
        <location evidence="1">Membrane</location>
        <topology evidence="1">Multi-pass membrane protein</topology>
    </subcellularLocation>
</comment>
<evidence type="ECO:0000313" key="9">
    <source>
        <dbReference type="Proteomes" id="UP000233425"/>
    </source>
</evidence>
<reference evidence="8" key="1">
    <citation type="journal article" date="2018" name="Environ. Microbiol.">
        <title>Sporulation capability and amylosome conservation among diverse human colonic and rumen isolates of the keystone starch-degrader Ruminococcus bromii.</title>
        <authorList>
            <person name="Mukhopadhya I."/>
            <person name="Morais S."/>
            <person name="Laverde-Gomez J."/>
            <person name="Sheridan P.O."/>
            <person name="Walker A.W."/>
            <person name="Kelly W."/>
            <person name="Klieve A.V."/>
            <person name="Ouwerkerk D."/>
            <person name="Duncan S.H."/>
            <person name="Louis P."/>
            <person name="Koropatkin N."/>
            <person name="Cockburn D."/>
            <person name="Kibler R."/>
            <person name="Cooper P.J."/>
            <person name="Sandoval C."/>
            <person name="Crost E."/>
            <person name="Juge N."/>
            <person name="Bayer E.A."/>
            <person name="Flint H.J."/>
        </authorList>
    </citation>
    <scope>NUCLEOTIDE SEQUENCE [LARGE SCALE GENOMIC DNA]</scope>
    <source>
        <strain evidence="8">ATCC 27255</strain>
    </source>
</reference>
<dbReference type="Proteomes" id="UP000233425">
    <property type="component" value="Unassembled WGS sequence"/>
</dbReference>
<feature type="transmembrane region" description="Helical" evidence="7">
    <location>
        <begin position="156"/>
        <end position="173"/>
    </location>
</feature>
<evidence type="ECO:0000256" key="1">
    <source>
        <dbReference type="ARBA" id="ARBA00004141"/>
    </source>
</evidence>
<name>A0A2N0UIT0_9FIRM</name>
<dbReference type="GO" id="GO:0005886">
    <property type="term" value="C:plasma membrane"/>
    <property type="evidence" value="ECO:0007669"/>
    <property type="project" value="TreeGrafter"/>
</dbReference>
<keyword evidence="6 7" id="KW-0472">Membrane</keyword>
<feature type="transmembrane region" description="Helical" evidence="7">
    <location>
        <begin position="180"/>
        <end position="200"/>
    </location>
</feature>
<comment type="similarity">
    <text evidence="2">Belongs to the nucleobase:cation symporter-2 (NCS2) (TC 2.A.40) family.</text>
</comment>
<dbReference type="RefSeq" id="WP_101029666.1">
    <property type="nucleotide sequence ID" value="NZ_CABMMZ010000073.1"/>
</dbReference>
<gene>
    <name evidence="8" type="primary">pyrP</name>
    <name evidence="8" type="ORF">RBATCC27255_01747</name>
</gene>
<evidence type="ECO:0000256" key="6">
    <source>
        <dbReference type="ARBA" id="ARBA00023136"/>
    </source>
</evidence>
<dbReference type="AlphaFoldDB" id="A0A2N0UIT0"/>
<feature type="transmembrane region" description="Helical" evidence="7">
    <location>
        <begin position="128"/>
        <end position="150"/>
    </location>
</feature>
<feature type="transmembrane region" description="Helical" evidence="7">
    <location>
        <begin position="269"/>
        <end position="287"/>
    </location>
</feature>
<evidence type="ECO:0000256" key="5">
    <source>
        <dbReference type="ARBA" id="ARBA00022989"/>
    </source>
</evidence>
<keyword evidence="3" id="KW-0813">Transport</keyword>
<evidence type="ECO:0000313" key="8">
    <source>
        <dbReference type="EMBL" id="PKD26882.1"/>
    </source>
</evidence>
<protein>
    <submittedName>
        <fullName evidence="8">Uracil transporter</fullName>
    </submittedName>
</protein>
<dbReference type="InterPro" id="IPR006043">
    <property type="entry name" value="NCS2"/>
</dbReference>
<feature type="transmembrane region" description="Helical" evidence="7">
    <location>
        <begin position="67"/>
        <end position="84"/>
    </location>
</feature>
<feature type="transmembrane region" description="Helical" evidence="7">
    <location>
        <begin position="384"/>
        <end position="405"/>
    </location>
</feature>
<feature type="transmembrane region" description="Helical" evidence="7">
    <location>
        <begin position="45"/>
        <end position="62"/>
    </location>
</feature>
<dbReference type="EMBL" id="NNSR01000073">
    <property type="protein sequence ID" value="PKD26882.1"/>
    <property type="molecule type" value="Genomic_DNA"/>
</dbReference>